<feature type="compositionally biased region" description="Low complexity" evidence="10">
    <location>
        <begin position="125"/>
        <end position="138"/>
    </location>
</feature>
<dbReference type="SUPFAM" id="SSF50249">
    <property type="entry name" value="Nucleic acid-binding proteins"/>
    <property type="match status" value="4"/>
</dbReference>
<dbReference type="Pfam" id="PF16900">
    <property type="entry name" value="REPA_OB_2"/>
    <property type="match status" value="1"/>
</dbReference>
<evidence type="ECO:0000256" key="6">
    <source>
        <dbReference type="ARBA" id="ARBA00022833"/>
    </source>
</evidence>
<dbReference type="OrthoDB" id="1751331at2759"/>
<dbReference type="GO" id="GO:0003677">
    <property type="term" value="F:DNA binding"/>
    <property type="evidence" value="ECO:0007669"/>
    <property type="project" value="UniProtKB-KW"/>
</dbReference>
<dbReference type="EMBL" id="KQ241989">
    <property type="protein sequence ID" value="KNC81836.1"/>
    <property type="molecule type" value="Genomic_DNA"/>
</dbReference>
<dbReference type="FunFam" id="2.40.50.140:FF:000041">
    <property type="entry name" value="Replication protein A subunit"/>
    <property type="match status" value="1"/>
</dbReference>
<evidence type="ECO:0000259" key="14">
    <source>
        <dbReference type="Pfam" id="PF16900"/>
    </source>
</evidence>
<evidence type="ECO:0000256" key="4">
    <source>
        <dbReference type="ARBA" id="ARBA00022723"/>
    </source>
</evidence>
<dbReference type="FunFam" id="2.40.50.140:FF:000090">
    <property type="entry name" value="Replication protein A subunit"/>
    <property type="match status" value="1"/>
</dbReference>
<evidence type="ECO:0000256" key="5">
    <source>
        <dbReference type="ARBA" id="ARBA00022771"/>
    </source>
</evidence>
<keyword evidence="3 9" id="KW-0235">DNA replication</keyword>
<proteinExistence type="inferred from homology"/>
<comment type="subcellular location">
    <subcellularLocation>
        <location evidence="1 9">Nucleus</location>
    </subcellularLocation>
</comment>
<evidence type="ECO:0000256" key="3">
    <source>
        <dbReference type="ARBA" id="ARBA00022705"/>
    </source>
</evidence>
<feature type="domain" description="OB" evidence="11">
    <location>
        <begin position="203"/>
        <end position="274"/>
    </location>
</feature>
<dbReference type="CDD" id="cd04476">
    <property type="entry name" value="RPA1_DBD_C"/>
    <property type="match status" value="1"/>
</dbReference>
<dbReference type="GO" id="GO:0006281">
    <property type="term" value="P:DNA repair"/>
    <property type="evidence" value="ECO:0007669"/>
    <property type="project" value="InterPro"/>
</dbReference>
<protein>
    <recommendedName>
        <fullName evidence="9">Replication protein A subunit</fullName>
    </recommendedName>
</protein>
<feature type="domain" description="Replication factor-A protein 1 N-terminal" evidence="12">
    <location>
        <begin position="4"/>
        <end position="106"/>
    </location>
</feature>
<comment type="similarity">
    <text evidence="2 9">Belongs to the replication factor A protein 1 family.</text>
</comment>
<evidence type="ECO:0000259" key="12">
    <source>
        <dbReference type="Pfam" id="PF04057"/>
    </source>
</evidence>
<keyword evidence="6 9" id="KW-0862">Zinc</keyword>
<dbReference type="CDD" id="cd04477">
    <property type="entry name" value="RPA1N"/>
    <property type="match status" value="1"/>
</dbReference>
<keyword evidence="7 9" id="KW-0238">DNA-binding</keyword>
<dbReference type="FunFam" id="2.40.50.140:FF:000117">
    <property type="entry name" value="Replication protein A subunit"/>
    <property type="match status" value="1"/>
</dbReference>
<evidence type="ECO:0000313" key="16">
    <source>
        <dbReference type="Proteomes" id="UP000054560"/>
    </source>
</evidence>
<evidence type="ECO:0000256" key="7">
    <source>
        <dbReference type="ARBA" id="ARBA00023125"/>
    </source>
</evidence>
<evidence type="ECO:0000256" key="2">
    <source>
        <dbReference type="ARBA" id="ARBA00005690"/>
    </source>
</evidence>
<dbReference type="PANTHER" id="PTHR47165:SF4">
    <property type="entry name" value="OS03G0429900 PROTEIN"/>
    <property type="match status" value="1"/>
</dbReference>
<keyword evidence="5 9" id="KW-0863">Zinc-finger</keyword>
<keyword evidence="4 9" id="KW-0479">Metal-binding</keyword>
<dbReference type="GO" id="GO:0008270">
    <property type="term" value="F:zinc ion binding"/>
    <property type="evidence" value="ECO:0007669"/>
    <property type="project" value="UniProtKB-KW"/>
</dbReference>
<dbReference type="InterPro" id="IPR047192">
    <property type="entry name" value="Euk_RPA1_DBD_C"/>
</dbReference>
<dbReference type="Pfam" id="PF04057">
    <property type="entry name" value="Rep-A_N"/>
    <property type="match status" value="1"/>
</dbReference>
<dbReference type="GO" id="GO:0006310">
    <property type="term" value="P:DNA recombination"/>
    <property type="evidence" value="ECO:0007669"/>
    <property type="project" value="InterPro"/>
</dbReference>
<evidence type="ECO:0000259" key="11">
    <source>
        <dbReference type="Pfam" id="PF01336"/>
    </source>
</evidence>
<evidence type="ECO:0000256" key="1">
    <source>
        <dbReference type="ARBA" id="ARBA00004123"/>
    </source>
</evidence>
<dbReference type="RefSeq" id="XP_014155738.1">
    <property type="nucleotide sequence ID" value="XM_014300263.1"/>
</dbReference>
<dbReference type="Pfam" id="PF01336">
    <property type="entry name" value="tRNA_anti-codon"/>
    <property type="match status" value="1"/>
</dbReference>
<dbReference type="InterPro" id="IPR007199">
    <property type="entry name" value="Rep_factor-A_N"/>
</dbReference>
<dbReference type="Proteomes" id="UP000054560">
    <property type="component" value="Unassembled WGS sequence"/>
</dbReference>
<gene>
    <name evidence="15" type="ORF">SARC_05856</name>
</gene>
<reference evidence="15 16" key="1">
    <citation type="submission" date="2011-02" db="EMBL/GenBank/DDBJ databases">
        <title>The Genome Sequence of Sphaeroforma arctica JP610.</title>
        <authorList>
            <consortium name="The Broad Institute Genome Sequencing Platform"/>
            <person name="Russ C."/>
            <person name="Cuomo C."/>
            <person name="Young S.K."/>
            <person name="Zeng Q."/>
            <person name="Gargeya S."/>
            <person name="Alvarado L."/>
            <person name="Berlin A."/>
            <person name="Chapman S.B."/>
            <person name="Chen Z."/>
            <person name="Freedman E."/>
            <person name="Gellesch M."/>
            <person name="Goldberg J."/>
            <person name="Griggs A."/>
            <person name="Gujja S."/>
            <person name="Heilman E."/>
            <person name="Heiman D."/>
            <person name="Howarth C."/>
            <person name="Mehta T."/>
            <person name="Neiman D."/>
            <person name="Pearson M."/>
            <person name="Roberts A."/>
            <person name="Saif S."/>
            <person name="Shea T."/>
            <person name="Shenoy N."/>
            <person name="Sisk P."/>
            <person name="Stolte C."/>
            <person name="Sykes S."/>
            <person name="White J."/>
            <person name="Yandava C."/>
            <person name="Burger G."/>
            <person name="Gray M.W."/>
            <person name="Holland P.W.H."/>
            <person name="King N."/>
            <person name="Lang F.B.F."/>
            <person name="Roger A.J."/>
            <person name="Ruiz-Trillo I."/>
            <person name="Haas B."/>
            <person name="Nusbaum C."/>
            <person name="Birren B."/>
        </authorList>
    </citation>
    <scope>NUCLEOTIDE SEQUENCE [LARGE SCALE GENOMIC DNA]</scope>
    <source>
        <strain evidence="15 16">JP610</strain>
    </source>
</reference>
<keyword evidence="8 9" id="KW-0539">Nucleus</keyword>
<keyword evidence="16" id="KW-1185">Reference proteome</keyword>
<organism evidence="15 16">
    <name type="scientific">Sphaeroforma arctica JP610</name>
    <dbReference type="NCBI Taxonomy" id="667725"/>
    <lineage>
        <taxon>Eukaryota</taxon>
        <taxon>Ichthyosporea</taxon>
        <taxon>Ichthyophonida</taxon>
        <taxon>Sphaeroforma</taxon>
    </lineage>
</organism>
<name>A0A0L0FZ35_9EUKA</name>
<dbReference type="InterPro" id="IPR012340">
    <property type="entry name" value="NA-bd_OB-fold"/>
</dbReference>
<dbReference type="Pfam" id="PF08646">
    <property type="entry name" value="Rep_fac-A_C"/>
    <property type="match status" value="1"/>
</dbReference>
<dbReference type="AlphaFoldDB" id="A0A0L0FZ35"/>
<dbReference type="Gene3D" id="2.40.50.140">
    <property type="entry name" value="Nucleic acid-binding proteins"/>
    <property type="match status" value="4"/>
</dbReference>
<dbReference type="FunFam" id="2.40.50.140:FF:000064">
    <property type="entry name" value="Replication protein A subunit"/>
    <property type="match status" value="1"/>
</dbReference>
<dbReference type="InterPro" id="IPR004365">
    <property type="entry name" value="NA-bd_OB_tRNA"/>
</dbReference>
<dbReference type="NCBIfam" id="TIGR00617">
    <property type="entry name" value="rpa1"/>
    <property type="match status" value="1"/>
</dbReference>
<dbReference type="GeneID" id="25906360"/>
<dbReference type="PANTHER" id="PTHR47165">
    <property type="entry name" value="OS03G0429900 PROTEIN"/>
    <property type="match status" value="1"/>
</dbReference>
<dbReference type="GO" id="GO:0005634">
    <property type="term" value="C:nucleus"/>
    <property type="evidence" value="ECO:0007669"/>
    <property type="project" value="UniProtKB-SubCell"/>
</dbReference>
<sequence>MDLLTELAIPKIYAEEGTGEANAMVGCKVQIVTMKKVQPTSNKTATERWRLCISDGKWFLAAMLATQLNNMVNDGHIKKGTILMLNNYLCNTVRERKIAILLDVTVESNEHLGIIGDPQNYDPVSTAAAQSTQNAQNAPVKSEVKPNPPMNKPQPSYNNNNNNSSYNNNNNMINNTRVTPSPSRGGGTTVPIKSLNCYQNRWSIKGRCVMKGDYRHWNNDKGSGKLISFNLKDTTGTIKMTGFNEVAETIMENIQSTKVYTISGGEVKFANQRYNTTGHQCEVTLNKSSVITEMPDDEAPGIQYNFEKIGNINDQVKDATVDVIGVISVVNDCVNIRTRAGGDVTKRDMTLIDDSNKAINITLWGATATDFDKQEGSILAVSNARVGDYNGRTLSASRDSMVLSDPNIPDAHRLRGWYDKIGKNTQVESLSAGGVGGAQRWDDERITLGGISSGPKLEQLQSTSKPLYFITSGYIDVIKKENFIYNACPDCNKKISEQGSGYHCENCSKDFSEASKRLMLSMCLYDTEGNTWATAFHETAQDILGISAEDLYTLSMNDPDAFEAKMNDAKFRHLLIKLRAKMDTYNDESRVRCNISAVKAIDYLAESKRMLSEIKQAGFA</sequence>
<evidence type="ECO:0000256" key="9">
    <source>
        <dbReference type="RuleBase" id="RU364130"/>
    </source>
</evidence>
<dbReference type="InterPro" id="IPR031657">
    <property type="entry name" value="REPA_OB_2"/>
</dbReference>
<evidence type="ECO:0000313" key="15">
    <source>
        <dbReference type="EMBL" id="KNC81836.1"/>
    </source>
</evidence>
<dbReference type="InterPro" id="IPR013955">
    <property type="entry name" value="Rep_factor-A_C"/>
</dbReference>
<evidence type="ECO:0000256" key="10">
    <source>
        <dbReference type="SAM" id="MobiDB-lite"/>
    </source>
</evidence>
<feature type="domain" description="Replication protein A OB" evidence="14">
    <location>
        <begin position="309"/>
        <end position="402"/>
    </location>
</feature>
<feature type="domain" description="Replication factor A C-terminal" evidence="13">
    <location>
        <begin position="468"/>
        <end position="610"/>
    </location>
</feature>
<feature type="region of interest" description="Disordered" evidence="10">
    <location>
        <begin position="123"/>
        <end position="164"/>
    </location>
</feature>
<evidence type="ECO:0000259" key="13">
    <source>
        <dbReference type="Pfam" id="PF08646"/>
    </source>
</evidence>
<dbReference type="GO" id="GO:0006260">
    <property type="term" value="P:DNA replication"/>
    <property type="evidence" value="ECO:0007669"/>
    <property type="project" value="UniProtKB-KW"/>
</dbReference>
<dbReference type="CDD" id="cd04475">
    <property type="entry name" value="RPA1_DBD_B"/>
    <property type="match status" value="1"/>
</dbReference>
<dbReference type="InterPro" id="IPR004591">
    <property type="entry name" value="Rfa1"/>
</dbReference>
<dbReference type="eggNOG" id="KOG0851">
    <property type="taxonomic scope" value="Eukaryota"/>
</dbReference>
<dbReference type="STRING" id="667725.A0A0L0FZ35"/>
<evidence type="ECO:0000256" key="8">
    <source>
        <dbReference type="ARBA" id="ARBA00023242"/>
    </source>
</evidence>
<dbReference type="CDD" id="cd04474">
    <property type="entry name" value="RPA1_DBD_A"/>
    <property type="match status" value="1"/>
</dbReference>
<accession>A0A0L0FZ35</accession>